<dbReference type="Proteomes" id="UP000217944">
    <property type="component" value="Unassembled WGS sequence"/>
</dbReference>
<feature type="transmembrane region" description="Helical" evidence="10">
    <location>
        <begin position="223"/>
        <end position="241"/>
    </location>
</feature>
<dbReference type="RefSeq" id="WP_096258037.1">
    <property type="nucleotide sequence ID" value="NZ_BDME01000001.1"/>
</dbReference>
<dbReference type="GO" id="GO:0008360">
    <property type="term" value="P:regulation of cell shape"/>
    <property type="evidence" value="ECO:0007669"/>
    <property type="project" value="UniProtKB-KW"/>
</dbReference>
<keyword evidence="7 10" id="KW-0472">Membrane</keyword>
<dbReference type="InterPro" id="IPR004268">
    <property type="entry name" value="MurJ"/>
</dbReference>
<dbReference type="EMBL" id="BDME01000001">
    <property type="protein sequence ID" value="GAX86873.1"/>
    <property type="molecule type" value="Genomic_DNA"/>
</dbReference>
<dbReference type="InterPro" id="IPR051050">
    <property type="entry name" value="Lipid_II_flippase_MurJ/MviN"/>
</dbReference>
<gene>
    <name evidence="11" type="ORF">LNAT_P0168</name>
</gene>
<dbReference type="AlphaFoldDB" id="A0A292YBG9"/>
<evidence type="ECO:0000256" key="3">
    <source>
        <dbReference type="ARBA" id="ARBA00022692"/>
    </source>
</evidence>
<name>A0A292YBG9_9BACT</name>
<dbReference type="Pfam" id="PF03023">
    <property type="entry name" value="MurJ"/>
    <property type="match status" value="1"/>
</dbReference>
<keyword evidence="12" id="KW-1185">Reference proteome</keyword>
<dbReference type="PANTHER" id="PTHR47019:SF1">
    <property type="entry name" value="LIPID II FLIPPASE MURJ"/>
    <property type="match status" value="1"/>
</dbReference>
<dbReference type="GO" id="GO:0005886">
    <property type="term" value="C:plasma membrane"/>
    <property type="evidence" value="ECO:0007669"/>
    <property type="project" value="UniProtKB-SubCell"/>
</dbReference>
<dbReference type="OrthoDB" id="3362026at2"/>
<feature type="transmembrane region" description="Helical" evidence="10">
    <location>
        <begin position="422"/>
        <end position="444"/>
    </location>
</feature>
<proteinExistence type="inferred from homology"/>
<reference evidence="11 12" key="1">
    <citation type="journal article" date="2017" name="Syst. Appl. Microbiol.">
        <title>Lebetimonas natsushimae sp. nov., a novel strictly anaerobic, moderately thermophilic chemoautotroph isolated from a deep-sea hydrothermal vent polychaete nest in the Mid-Okinawa Trough.</title>
        <authorList>
            <person name="Nagata R."/>
            <person name="Takaki Y."/>
            <person name="Tame A."/>
            <person name="Nunoura T."/>
            <person name="Muto H."/>
            <person name="Mino S."/>
            <person name="Sawayama S."/>
            <person name="Takai K."/>
            <person name="Nakagawa S."/>
        </authorList>
    </citation>
    <scope>NUCLEOTIDE SEQUENCE [LARGE SCALE GENOMIC DNA]</scope>
    <source>
        <strain evidence="11 12">HS1857</strain>
    </source>
</reference>
<feature type="transmembrane region" description="Helical" evidence="10">
    <location>
        <begin position="335"/>
        <end position="359"/>
    </location>
</feature>
<evidence type="ECO:0000256" key="1">
    <source>
        <dbReference type="ARBA" id="ARBA00004651"/>
    </source>
</evidence>
<evidence type="ECO:0000256" key="5">
    <source>
        <dbReference type="ARBA" id="ARBA00022984"/>
    </source>
</evidence>
<comment type="similarity">
    <text evidence="9">Belongs to the MurJ/MviN family.</text>
</comment>
<sequence>MFKSFFKIFTGNIIGKIIGFLREIIIAYLYGTSVPVGAFRIAQTAVLIPVNFFTSDTLNAGFIPLYNHYKKISIYKAQSFFWILNIALTLISFIIVIILFKSAFWWVNLIAPGFSVAEHNLAVLFVKIMSLSIPFYVLSLLYSYLALAHNYSFLVSIRPSIQSFGMICGAILAYYFNNIALFAWGFTGAYIFFFFLAIKELLKKNLFYFSFQNIGEILKDFFNIIKPLLLLPIMLQGNIFIERMVSSYMGIDVVASVEYAKFITESGISLLAAPLGLIGLATLSNFNMKKTRDKLLQIISLILIITIPISMFLISNSELIVSFIFKRGAFDKESVLITKNILIGLSIGFWAQIVSYIMIKALNAQHENKKVVIFMAIALSSNTLFDIFFYKILGPITIGIGSSIYGFILFILTINFFNISRYLLNIIFWLLIGSVIYFFINNFLYFKNEFIDIFITFFLFLLYWAIYIFIIPILRNNIISILKGKK</sequence>
<dbReference type="PANTHER" id="PTHR47019">
    <property type="entry name" value="LIPID II FLIPPASE MURJ"/>
    <property type="match status" value="1"/>
</dbReference>
<evidence type="ECO:0000256" key="8">
    <source>
        <dbReference type="ARBA" id="ARBA00060041"/>
    </source>
</evidence>
<accession>A0A292YBG9</accession>
<evidence type="ECO:0000256" key="2">
    <source>
        <dbReference type="ARBA" id="ARBA00022475"/>
    </source>
</evidence>
<feature type="transmembrane region" description="Helical" evidence="10">
    <location>
        <begin position="261"/>
        <end position="283"/>
    </location>
</feature>
<evidence type="ECO:0000313" key="11">
    <source>
        <dbReference type="EMBL" id="GAX86873.1"/>
    </source>
</evidence>
<evidence type="ECO:0000256" key="9">
    <source>
        <dbReference type="ARBA" id="ARBA00061532"/>
    </source>
</evidence>
<evidence type="ECO:0000256" key="4">
    <source>
        <dbReference type="ARBA" id="ARBA00022960"/>
    </source>
</evidence>
<evidence type="ECO:0000256" key="6">
    <source>
        <dbReference type="ARBA" id="ARBA00022989"/>
    </source>
</evidence>
<dbReference type="GO" id="GO:0034204">
    <property type="term" value="P:lipid translocation"/>
    <property type="evidence" value="ECO:0007669"/>
    <property type="project" value="TreeGrafter"/>
</dbReference>
<feature type="transmembrane region" description="Helical" evidence="10">
    <location>
        <begin position="80"/>
        <end position="104"/>
    </location>
</feature>
<comment type="subcellular location">
    <subcellularLocation>
        <location evidence="1">Cell membrane</location>
        <topology evidence="1">Multi-pass membrane protein</topology>
    </subcellularLocation>
</comment>
<feature type="transmembrane region" description="Helical" evidence="10">
    <location>
        <begin position="182"/>
        <end position="202"/>
    </location>
</feature>
<keyword evidence="5" id="KW-0573">Peptidoglycan synthesis</keyword>
<keyword evidence="2" id="KW-1003">Cell membrane</keyword>
<evidence type="ECO:0000256" key="10">
    <source>
        <dbReference type="SAM" id="Phobius"/>
    </source>
</evidence>
<feature type="transmembrane region" description="Helical" evidence="10">
    <location>
        <begin position="124"/>
        <end position="147"/>
    </location>
</feature>
<comment type="caution">
    <text evidence="11">The sequence shown here is derived from an EMBL/GenBank/DDBJ whole genome shotgun (WGS) entry which is preliminary data.</text>
</comment>
<feature type="transmembrane region" description="Helical" evidence="10">
    <location>
        <begin position="396"/>
        <end position="417"/>
    </location>
</feature>
<dbReference type="GO" id="GO:0015648">
    <property type="term" value="F:lipid-linked peptidoglycan transporter activity"/>
    <property type="evidence" value="ECO:0007669"/>
    <property type="project" value="TreeGrafter"/>
</dbReference>
<feature type="transmembrane region" description="Helical" evidence="10">
    <location>
        <begin position="371"/>
        <end position="390"/>
    </location>
</feature>
<keyword evidence="3 10" id="KW-0812">Transmembrane</keyword>
<dbReference type="GO" id="GO:0009252">
    <property type="term" value="P:peptidoglycan biosynthetic process"/>
    <property type="evidence" value="ECO:0007669"/>
    <property type="project" value="UniProtKB-KW"/>
</dbReference>
<keyword evidence="6 10" id="KW-1133">Transmembrane helix</keyword>
<comment type="function">
    <text evidence="8">Involved in peptidoglycan biosynthesis. Transports lipid-linked peptidoglycan precursors from the inner to the outer leaflet of the cytoplasmic membrane.</text>
</comment>
<feature type="transmembrane region" description="Helical" evidence="10">
    <location>
        <begin position="450"/>
        <end position="474"/>
    </location>
</feature>
<protein>
    <submittedName>
        <fullName evidence="11">Putative peptidoglycan lipid II flippase</fullName>
    </submittedName>
</protein>
<evidence type="ECO:0000256" key="7">
    <source>
        <dbReference type="ARBA" id="ARBA00023136"/>
    </source>
</evidence>
<feature type="transmembrane region" description="Helical" evidence="10">
    <location>
        <begin position="295"/>
        <end position="315"/>
    </location>
</feature>
<feature type="transmembrane region" description="Helical" evidence="10">
    <location>
        <begin position="159"/>
        <end position="176"/>
    </location>
</feature>
<organism evidence="11 12">
    <name type="scientific">Lebetimonas natsushimae</name>
    <dbReference type="NCBI Taxonomy" id="1936991"/>
    <lineage>
        <taxon>Bacteria</taxon>
        <taxon>Pseudomonadati</taxon>
        <taxon>Campylobacterota</taxon>
        <taxon>Epsilonproteobacteria</taxon>
        <taxon>Nautiliales</taxon>
        <taxon>Nautiliaceae</taxon>
        <taxon>Lebetimonas</taxon>
    </lineage>
</organism>
<keyword evidence="4" id="KW-0133">Cell shape</keyword>
<evidence type="ECO:0000313" key="12">
    <source>
        <dbReference type="Proteomes" id="UP000217944"/>
    </source>
</evidence>